<reference evidence="2 3" key="1">
    <citation type="submission" date="2007-06" db="EMBL/GenBank/DDBJ databases">
        <title>The Genome Sequence of Coccidioides posadasii RMSCC_3488.</title>
        <authorList>
            <consortium name="Coccidioides Genome Resources Consortium"/>
            <consortium name="The Broad Institute Genome Sequencing Platform"/>
            <person name="Henn M.R."/>
            <person name="Sykes S."/>
            <person name="Young S."/>
            <person name="Jaffe D."/>
            <person name="Berlin A."/>
            <person name="Alvarez P."/>
            <person name="Butler J."/>
            <person name="Gnerre S."/>
            <person name="Grabherr M."/>
            <person name="Mauceli E."/>
            <person name="Brockman W."/>
            <person name="Kodira C."/>
            <person name="Alvarado L."/>
            <person name="Zeng Q."/>
            <person name="Crawford M."/>
            <person name="Antoine C."/>
            <person name="Devon K."/>
            <person name="Galgiani J."/>
            <person name="Orsborn K."/>
            <person name="Lewis M.L."/>
            <person name="Nusbaum C."/>
            <person name="Galagan J."/>
            <person name="Birren B."/>
        </authorList>
    </citation>
    <scope>NUCLEOTIDE SEQUENCE [LARGE SCALE GENOMIC DNA]</scope>
    <source>
        <strain evidence="2 3">RMSCC 3488</strain>
    </source>
</reference>
<reference evidence="3" key="3">
    <citation type="journal article" date="2010" name="Genome Res.">
        <title>Population genomic sequencing of Coccidioides fungi reveals recent hybridization and transposon control.</title>
        <authorList>
            <person name="Neafsey D.E."/>
            <person name="Barker B.M."/>
            <person name="Sharpton T.J."/>
            <person name="Stajich J.E."/>
            <person name="Park D.J."/>
            <person name="Whiston E."/>
            <person name="Hung C.-Y."/>
            <person name="McMahan C."/>
            <person name="White J."/>
            <person name="Sykes S."/>
            <person name="Heiman D."/>
            <person name="Young S."/>
            <person name="Zeng Q."/>
            <person name="Abouelleil A."/>
            <person name="Aftuck L."/>
            <person name="Bessette D."/>
            <person name="Brown A."/>
            <person name="FitzGerald M."/>
            <person name="Lui A."/>
            <person name="Macdonald J.P."/>
            <person name="Priest M."/>
            <person name="Orbach M.J."/>
            <person name="Galgiani J.N."/>
            <person name="Kirkland T.N."/>
            <person name="Cole G.T."/>
            <person name="Birren B.W."/>
            <person name="Henn M.R."/>
            <person name="Taylor J.W."/>
            <person name="Rounsley S.D."/>
        </authorList>
    </citation>
    <scope>NUCLEOTIDE SEQUENCE [LARGE SCALE GENOMIC DNA]</scope>
    <source>
        <strain evidence="3">RMSCC 3488</strain>
    </source>
</reference>
<dbReference type="Proteomes" id="UP000054567">
    <property type="component" value="Unassembled WGS sequence"/>
</dbReference>
<dbReference type="EMBL" id="DS268109">
    <property type="protein sequence ID" value="KMM64229.1"/>
    <property type="molecule type" value="Genomic_DNA"/>
</dbReference>
<name>A0A0J6F5K4_COCPO</name>
<dbReference type="VEuPathDB" id="FungiDB:CPAG_00581"/>
<evidence type="ECO:0000313" key="2">
    <source>
        <dbReference type="EMBL" id="KMM64229.1"/>
    </source>
</evidence>
<sequence>MVPVNRHRQANEPFSVVLQDTSNLQSNLSCWRTIHQSIQAQTTNRLKQRNKHKNPLTAQAQSIRPVGRPGTSAGSMDA</sequence>
<accession>A0A0J6F5K4</accession>
<reference evidence="3" key="2">
    <citation type="journal article" date="2009" name="Genome Res.">
        <title>Comparative genomic analyses of the human fungal pathogens Coccidioides and their relatives.</title>
        <authorList>
            <person name="Sharpton T.J."/>
            <person name="Stajich J.E."/>
            <person name="Rounsley S.D."/>
            <person name="Gardner M.J."/>
            <person name="Wortman J.R."/>
            <person name="Jordar V.S."/>
            <person name="Maiti R."/>
            <person name="Kodira C.D."/>
            <person name="Neafsey D.E."/>
            <person name="Zeng Q."/>
            <person name="Hung C.-Y."/>
            <person name="McMahan C."/>
            <person name="Muszewska A."/>
            <person name="Grynberg M."/>
            <person name="Mandel M.A."/>
            <person name="Kellner E.M."/>
            <person name="Barker B.M."/>
            <person name="Galgiani J.N."/>
            <person name="Orbach M.J."/>
            <person name="Kirkland T.N."/>
            <person name="Cole G.T."/>
            <person name="Henn M.R."/>
            <person name="Birren B.W."/>
            <person name="Taylor J.W."/>
        </authorList>
    </citation>
    <scope>NUCLEOTIDE SEQUENCE [LARGE SCALE GENOMIC DNA]</scope>
    <source>
        <strain evidence="3">RMSCC 3488</strain>
    </source>
</reference>
<proteinExistence type="predicted"/>
<gene>
    <name evidence="2" type="ORF">CPAG_00581</name>
</gene>
<evidence type="ECO:0000256" key="1">
    <source>
        <dbReference type="SAM" id="MobiDB-lite"/>
    </source>
</evidence>
<dbReference type="AlphaFoldDB" id="A0A0J6F5K4"/>
<feature type="region of interest" description="Disordered" evidence="1">
    <location>
        <begin position="42"/>
        <end position="78"/>
    </location>
</feature>
<organism evidence="2 3">
    <name type="scientific">Coccidioides posadasii RMSCC 3488</name>
    <dbReference type="NCBI Taxonomy" id="454284"/>
    <lineage>
        <taxon>Eukaryota</taxon>
        <taxon>Fungi</taxon>
        <taxon>Dikarya</taxon>
        <taxon>Ascomycota</taxon>
        <taxon>Pezizomycotina</taxon>
        <taxon>Eurotiomycetes</taxon>
        <taxon>Eurotiomycetidae</taxon>
        <taxon>Onygenales</taxon>
        <taxon>Onygenaceae</taxon>
        <taxon>Coccidioides</taxon>
    </lineage>
</organism>
<evidence type="ECO:0000313" key="3">
    <source>
        <dbReference type="Proteomes" id="UP000054567"/>
    </source>
</evidence>
<protein>
    <submittedName>
        <fullName evidence="2">Uncharacterized protein</fullName>
    </submittedName>
</protein>